<dbReference type="OrthoDB" id="425354at2759"/>
<name>A0A1S9D7U3_ASPOZ</name>
<sequence>MATPEDITIGNLNGNWVMIPVCAMFIETTYTYIIQNKGLSGEIDPILKLQGVPWLLRKAMAAVTLYINITTYQTPQPETGEPVTNIDFNQTAGGKLGGTTEKRTLSWEIKEHKDYIFGEVQGQSEFVHGSPDSGGHIRPDFELQTEVDNAQEVKTFLRGENHLDSPDGTGFIYEGSEGAWVHTFERSVSSGWTAEQVGYLDDPLFILQRQLVKSILLTVELTCNWLQIWGFELIDNKRHFTRRIVVANAGGRYLCLRLVFDYEQPKVSI</sequence>
<reference evidence="1 2" key="1">
    <citation type="submission" date="2016-10" db="EMBL/GenBank/DDBJ databases">
        <title>Genome sequencing of Aspergillus oryzae BCC7051.</title>
        <authorList>
            <person name="Thammarongtham C."/>
            <person name="Vorapreeda T."/>
            <person name="Nookaew I."/>
            <person name="Srisuk T."/>
            <person name="Land M."/>
            <person name="Jeennor S."/>
            <person name="Laoteng K."/>
        </authorList>
    </citation>
    <scope>NUCLEOTIDE SEQUENCE [LARGE SCALE GENOMIC DNA]</scope>
    <source>
        <strain evidence="1 2">BCC7051</strain>
    </source>
</reference>
<dbReference type="InterPro" id="IPR053037">
    <property type="entry name" value="Pericyclase_pydY-like"/>
</dbReference>
<evidence type="ECO:0000313" key="2">
    <source>
        <dbReference type="Proteomes" id="UP000190312"/>
    </source>
</evidence>
<comment type="caution">
    <text evidence="1">The sequence shown here is derived from an EMBL/GenBank/DDBJ whole genome shotgun (WGS) entry which is preliminary data.</text>
</comment>
<dbReference type="EMBL" id="MKZY01000010">
    <property type="protein sequence ID" value="OOO04976.1"/>
    <property type="molecule type" value="Genomic_DNA"/>
</dbReference>
<dbReference type="VEuPathDB" id="FungiDB:AO090009000315"/>
<organism evidence="1 2">
    <name type="scientific">Aspergillus oryzae</name>
    <name type="common">Yellow koji mold</name>
    <dbReference type="NCBI Taxonomy" id="5062"/>
    <lineage>
        <taxon>Eukaryota</taxon>
        <taxon>Fungi</taxon>
        <taxon>Dikarya</taxon>
        <taxon>Ascomycota</taxon>
        <taxon>Pezizomycotina</taxon>
        <taxon>Eurotiomycetes</taxon>
        <taxon>Eurotiomycetidae</taxon>
        <taxon>Eurotiales</taxon>
        <taxon>Aspergillaceae</taxon>
        <taxon>Aspergillus</taxon>
        <taxon>Aspergillus subgen. Circumdati</taxon>
    </lineage>
</organism>
<dbReference type="PANTHER" id="PTHR38115:SF1">
    <property type="entry name" value="LIPOCALIN-LIKE DOMAIN-CONTAINING PROTEIN"/>
    <property type="match status" value="1"/>
</dbReference>
<protein>
    <submittedName>
        <fullName evidence="1">Uncharacterized protein</fullName>
    </submittedName>
</protein>
<dbReference type="AlphaFoldDB" id="A0A1S9D7U3"/>
<proteinExistence type="predicted"/>
<evidence type="ECO:0000313" key="1">
    <source>
        <dbReference type="EMBL" id="OOO04976.1"/>
    </source>
</evidence>
<accession>A0A1S9D7U3</accession>
<dbReference type="PANTHER" id="PTHR38115">
    <property type="entry name" value="LIPOCALIN-LIKE DOMAIN-CONTAINING PROTEIN"/>
    <property type="match status" value="1"/>
</dbReference>
<gene>
    <name evidence="1" type="ORF">OAory_01113130</name>
</gene>
<dbReference type="Proteomes" id="UP000190312">
    <property type="component" value="Unassembled WGS sequence"/>
</dbReference>